<evidence type="ECO:0000259" key="6">
    <source>
        <dbReference type="Pfam" id="PF03936"/>
    </source>
</evidence>
<organism evidence="7 8">
    <name type="scientific">Linum tenue</name>
    <dbReference type="NCBI Taxonomy" id="586396"/>
    <lineage>
        <taxon>Eukaryota</taxon>
        <taxon>Viridiplantae</taxon>
        <taxon>Streptophyta</taxon>
        <taxon>Embryophyta</taxon>
        <taxon>Tracheophyta</taxon>
        <taxon>Spermatophyta</taxon>
        <taxon>Magnoliopsida</taxon>
        <taxon>eudicotyledons</taxon>
        <taxon>Gunneridae</taxon>
        <taxon>Pentapetalae</taxon>
        <taxon>rosids</taxon>
        <taxon>fabids</taxon>
        <taxon>Malpighiales</taxon>
        <taxon>Linaceae</taxon>
        <taxon>Linum</taxon>
    </lineage>
</organism>
<comment type="cofactor">
    <cofactor evidence="1">
        <name>Mg(2+)</name>
        <dbReference type="ChEBI" id="CHEBI:18420"/>
    </cofactor>
</comment>
<dbReference type="PANTHER" id="PTHR31225:SF113">
    <property type="entry name" value="TERPENE SYNTHASE 3-RELATED"/>
    <property type="match status" value="1"/>
</dbReference>
<dbReference type="InterPro" id="IPR050148">
    <property type="entry name" value="Terpene_synthase-like"/>
</dbReference>
<keyword evidence="8" id="KW-1185">Reference proteome</keyword>
<dbReference type="InterPro" id="IPR005630">
    <property type="entry name" value="Terpene_synthase_metal-bd"/>
</dbReference>
<dbReference type="InterPro" id="IPR034741">
    <property type="entry name" value="Terpene_cyclase-like_1_C"/>
</dbReference>
<evidence type="ECO:0000256" key="2">
    <source>
        <dbReference type="ARBA" id="ARBA00022723"/>
    </source>
</evidence>
<reference evidence="7" key="1">
    <citation type="submission" date="2022-08" db="EMBL/GenBank/DDBJ databases">
        <authorList>
            <person name="Gutierrez-Valencia J."/>
        </authorList>
    </citation>
    <scope>NUCLEOTIDE SEQUENCE</scope>
</reference>
<dbReference type="InterPro" id="IPR008949">
    <property type="entry name" value="Isoprenoid_synthase_dom_sf"/>
</dbReference>
<dbReference type="AlphaFoldDB" id="A0AAV0H4V8"/>
<comment type="caution">
    <text evidence="7">The sequence shown here is derived from an EMBL/GenBank/DDBJ whole genome shotgun (WGS) entry which is preliminary data.</text>
</comment>
<feature type="domain" description="Terpene synthase metal-binding" evidence="6">
    <location>
        <begin position="262"/>
        <end position="497"/>
    </location>
</feature>
<dbReference type="SFLD" id="SFLDS00005">
    <property type="entry name" value="Isoprenoid_Synthase_Type_I"/>
    <property type="match status" value="1"/>
</dbReference>
<evidence type="ECO:0000256" key="4">
    <source>
        <dbReference type="ARBA" id="ARBA00023239"/>
    </source>
</evidence>
<evidence type="ECO:0000313" key="8">
    <source>
        <dbReference type="Proteomes" id="UP001154282"/>
    </source>
</evidence>
<dbReference type="InterPro" id="IPR044814">
    <property type="entry name" value="Terpene_cyclase_plant_C1"/>
</dbReference>
<dbReference type="GO" id="GO:0010333">
    <property type="term" value="F:terpene synthase activity"/>
    <property type="evidence" value="ECO:0007669"/>
    <property type="project" value="InterPro"/>
</dbReference>
<evidence type="ECO:0000313" key="7">
    <source>
        <dbReference type="EMBL" id="CAI0380023.1"/>
    </source>
</evidence>
<sequence>MAAQQSPAAAAAQTLEMFHPSVWGDFFLTNPSQTQQTVSGWNVQVLALKQDVERMLRATSDKPAQKLSFIDVVQRLGIGYLFETEIDHQIQLIYNHHSCSLGYDDGDDGELSAVSLRFRLMRQHGYHVPSDVFNKFKDVDGKFKSELSSDMEGILSLYEAAHLGVPGENILDEAIDFTATCLLKYSAEHLDSDEALAERVSHALKRPLRKGVEKQEQLFFISMYEQDRNHDPALLGLAKLCFNVVQDLYQKELRALTKWWVELDLASKLPFARDRLVEVYLWSLATMWEPKHSLSRHFLTKVTVLVSTLDDIYDVKATIDELELFTAAISSWGKTEDHLPEYMGDWMEAMASVVDGIDEIASREGRGYCAEYARVAVRNQAKAYLSEARWLAEKVVPSVDEYRRVGIYSCCYPLLAVAALCGMDETTTASFDWLLDDPAILVASSDMCRLMDDVVSHEFEQERGHVASSVECYMKQYGVGKVEAREAINKMIEEDWKMINQELLVKQSSKDIIGLEFRPAKQVMSVFLGLARVMDVLYKDSDGYTHANKDTKDIITALLVTPIII</sequence>
<dbReference type="Proteomes" id="UP001154282">
    <property type="component" value="Unassembled WGS sequence"/>
</dbReference>
<dbReference type="InterPro" id="IPR001906">
    <property type="entry name" value="Terpene_synth_N"/>
</dbReference>
<dbReference type="InterPro" id="IPR036965">
    <property type="entry name" value="Terpene_synth_N_sf"/>
</dbReference>
<dbReference type="Pfam" id="PF03936">
    <property type="entry name" value="Terpene_synth_C"/>
    <property type="match status" value="1"/>
</dbReference>
<dbReference type="GO" id="GO:0120251">
    <property type="term" value="P:hydrocarbon biosynthetic process"/>
    <property type="evidence" value="ECO:0007669"/>
    <property type="project" value="UniProtKB-ARBA"/>
</dbReference>
<dbReference type="GO" id="GO:0016102">
    <property type="term" value="P:diterpenoid biosynthetic process"/>
    <property type="evidence" value="ECO:0007669"/>
    <property type="project" value="InterPro"/>
</dbReference>
<dbReference type="SUPFAM" id="SSF48239">
    <property type="entry name" value="Terpenoid cyclases/Protein prenyltransferases"/>
    <property type="match status" value="1"/>
</dbReference>
<feature type="domain" description="Terpene synthase N-terminal" evidence="5">
    <location>
        <begin position="22"/>
        <end position="204"/>
    </location>
</feature>
<dbReference type="InterPro" id="IPR008930">
    <property type="entry name" value="Terpenoid_cyclase/PrenylTrfase"/>
</dbReference>
<name>A0AAV0H4V8_9ROSI</name>
<dbReference type="SUPFAM" id="SSF48576">
    <property type="entry name" value="Terpenoid synthases"/>
    <property type="match status" value="1"/>
</dbReference>
<gene>
    <name evidence="7" type="ORF">LITE_LOCUS2497</name>
</gene>
<dbReference type="Pfam" id="PF01397">
    <property type="entry name" value="Terpene_synth"/>
    <property type="match status" value="1"/>
</dbReference>
<dbReference type="PANTHER" id="PTHR31225">
    <property type="entry name" value="OS04G0344100 PROTEIN-RELATED"/>
    <property type="match status" value="1"/>
</dbReference>
<evidence type="ECO:0000256" key="1">
    <source>
        <dbReference type="ARBA" id="ARBA00001946"/>
    </source>
</evidence>
<dbReference type="EMBL" id="CAMGYJ010000002">
    <property type="protein sequence ID" value="CAI0380023.1"/>
    <property type="molecule type" value="Genomic_DNA"/>
</dbReference>
<evidence type="ECO:0000256" key="3">
    <source>
        <dbReference type="ARBA" id="ARBA00022842"/>
    </source>
</evidence>
<protein>
    <submittedName>
        <fullName evidence="7">Uncharacterized protein</fullName>
    </submittedName>
</protein>
<dbReference type="FunFam" id="1.50.10.130:FF:000001">
    <property type="entry name" value="Isoprene synthase, chloroplastic"/>
    <property type="match status" value="1"/>
</dbReference>
<dbReference type="Gene3D" id="1.50.10.130">
    <property type="entry name" value="Terpene synthase, N-terminal domain"/>
    <property type="match status" value="1"/>
</dbReference>
<proteinExistence type="predicted"/>
<keyword evidence="4" id="KW-0456">Lyase</keyword>
<accession>A0AAV0H4V8</accession>
<dbReference type="GO" id="GO:0000287">
    <property type="term" value="F:magnesium ion binding"/>
    <property type="evidence" value="ECO:0007669"/>
    <property type="project" value="InterPro"/>
</dbReference>
<dbReference type="Gene3D" id="1.10.600.10">
    <property type="entry name" value="Farnesyl Diphosphate Synthase"/>
    <property type="match status" value="1"/>
</dbReference>
<dbReference type="CDD" id="cd00684">
    <property type="entry name" value="Terpene_cyclase_plant_C1"/>
    <property type="match status" value="1"/>
</dbReference>
<keyword evidence="3" id="KW-0460">Magnesium</keyword>
<dbReference type="FunFam" id="1.10.600.10:FF:000007">
    <property type="entry name" value="Isoprene synthase, chloroplastic"/>
    <property type="match status" value="1"/>
</dbReference>
<evidence type="ECO:0000259" key="5">
    <source>
        <dbReference type="Pfam" id="PF01397"/>
    </source>
</evidence>
<dbReference type="SFLD" id="SFLDG01019">
    <property type="entry name" value="Terpene_Cyclase_Like_1_C_Termi"/>
    <property type="match status" value="1"/>
</dbReference>
<keyword evidence="2" id="KW-0479">Metal-binding</keyword>